<reference evidence="2 3" key="1">
    <citation type="submission" date="2015-09" db="EMBL/GenBank/DDBJ databases">
        <title>Genome sequence, genome mining and natural product profiling of a biocontrol bacterium Streptomyces malaysiensis F913.</title>
        <authorList>
            <person name="Xu Y."/>
            <person name="Wei J."/>
            <person name="Xie J."/>
            <person name="Li T."/>
            <person name="Zhou Z."/>
        </authorList>
    </citation>
    <scope>NUCLEOTIDE SEQUENCE [LARGE SCALE GENOMIC DNA]</scope>
    <source>
        <strain evidence="2 3">F913</strain>
    </source>
</reference>
<dbReference type="Proteomes" id="UP000236520">
    <property type="component" value="Unassembled WGS sequence"/>
</dbReference>
<name>A0A2J7ZAJ7_STRMQ</name>
<accession>A0A2J7ZAJ7</accession>
<dbReference type="AlphaFoldDB" id="A0A2J7ZAJ7"/>
<evidence type="ECO:0000313" key="2">
    <source>
        <dbReference type="EMBL" id="PNG97296.1"/>
    </source>
</evidence>
<evidence type="ECO:0000313" key="3">
    <source>
        <dbReference type="Proteomes" id="UP000236520"/>
    </source>
</evidence>
<keyword evidence="3" id="KW-1185">Reference proteome</keyword>
<dbReference type="EMBL" id="LJIW01000001">
    <property type="protein sequence ID" value="PNG97296.1"/>
    <property type="molecule type" value="Genomic_DNA"/>
</dbReference>
<evidence type="ECO:0000256" key="1">
    <source>
        <dbReference type="SAM" id="MobiDB-lite"/>
    </source>
</evidence>
<feature type="region of interest" description="Disordered" evidence="1">
    <location>
        <begin position="1"/>
        <end position="31"/>
    </location>
</feature>
<protein>
    <submittedName>
        <fullName evidence="2">Uncharacterized protein</fullName>
    </submittedName>
</protein>
<proteinExistence type="predicted"/>
<comment type="caution">
    <text evidence="2">The sequence shown here is derived from an EMBL/GenBank/DDBJ whole genome shotgun (WGS) entry which is preliminary data.</text>
</comment>
<sequence>MAGRARAAEPQIDTAPRPFGAPPNRSRLPPIRLGASRNQFRDHFWDHFWEPAGQAEAIDRGSAEALFPRLAR</sequence>
<gene>
    <name evidence="2" type="ORF">SMF913_13321</name>
</gene>
<organism evidence="2 3">
    <name type="scientific">Streptomyces malaysiensis</name>
    <dbReference type="NCBI Taxonomy" id="92644"/>
    <lineage>
        <taxon>Bacteria</taxon>
        <taxon>Bacillati</taxon>
        <taxon>Actinomycetota</taxon>
        <taxon>Actinomycetes</taxon>
        <taxon>Kitasatosporales</taxon>
        <taxon>Streptomycetaceae</taxon>
        <taxon>Streptomyces</taxon>
        <taxon>Streptomyces violaceusniger group</taxon>
    </lineage>
</organism>
<dbReference type="RefSeq" id="WP_102934626.1">
    <property type="nucleotide sequence ID" value="NZ_LJIW01000001.1"/>
</dbReference>